<dbReference type="SMART" id="SM00245">
    <property type="entry name" value="TSPc"/>
    <property type="match status" value="1"/>
</dbReference>
<proteinExistence type="inferred from homology"/>
<dbReference type="RefSeq" id="WP_249515065.1">
    <property type="nucleotide sequence ID" value="NZ_CP093366.1"/>
</dbReference>
<dbReference type="Gene3D" id="2.30.42.10">
    <property type="match status" value="1"/>
</dbReference>
<dbReference type="InterPro" id="IPR005151">
    <property type="entry name" value="Tail-specific_protease"/>
</dbReference>
<evidence type="ECO:0000256" key="3">
    <source>
        <dbReference type="ARBA" id="ARBA00022801"/>
    </source>
</evidence>
<dbReference type="Pfam" id="PF22694">
    <property type="entry name" value="CtpB_N-like"/>
    <property type="match status" value="1"/>
</dbReference>
<dbReference type="Gene3D" id="1.10.101.10">
    <property type="entry name" value="PGBD-like superfamily/PGBD"/>
    <property type="match status" value="1"/>
</dbReference>
<dbReference type="InterPro" id="IPR001478">
    <property type="entry name" value="PDZ"/>
</dbReference>
<protein>
    <submittedName>
        <fullName evidence="8">S41 family peptidase</fullName>
    </submittedName>
</protein>
<organism evidence="8 9">
    <name type="scientific">Bombilactobacillus folatiphilus</name>
    <dbReference type="NCBI Taxonomy" id="2923362"/>
    <lineage>
        <taxon>Bacteria</taxon>
        <taxon>Bacillati</taxon>
        <taxon>Bacillota</taxon>
        <taxon>Bacilli</taxon>
        <taxon>Lactobacillales</taxon>
        <taxon>Lactobacillaceae</taxon>
        <taxon>Bombilactobacillus</taxon>
    </lineage>
</organism>
<comment type="similarity">
    <text evidence="1 5">Belongs to the peptidase S41A family.</text>
</comment>
<gene>
    <name evidence="8" type="ORF">MOO45_03865</name>
</gene>
<evidence type="ECO:0000313" key="8">
    <source>
        <dbReference type="EMBL" id="UQS82787.1"/>
    </source>
</evidence>
<dbReference type="CDD" id="cd06782">
    <property type="entry name" value="cpPDZ_CPP-like"/>
    <property type="match status" value="1"/>
</dbReference>
<dbReference type="Proteomes" id="UP000831495">
    <property type="component" value="Chromosome"/>
</dbReference>
<dbReference type="Pfam" id="PF01471">
    <property type="entry name" value="PG_binding_1"/>
    <property type="match status" value="1"/>
</dbReference>
<dbReference type="SMART" id="SM00228">
    <property type="entry name" value="PDZ"/>
    <property type="match status" value="1"/>
</dbReference>
<dbReference type="InterPro" id="IPR029045">
    <property type="entry name" value="ClpP/crotonase-like_dom_sf"/>
</dbReference>
<keyword evidence="2 5" id="KW-0645">Protease</keyword>
<sequence>MKKKFSWITLFCSLLGGILLGVIGTFVVLICTINRSTSSSNNFAQVQQVYNTISQSYYKKVSSKKLVNGAIKGMVDSLDDPYSEFMADQEQDSFNSNISGKISGIGATIEQGTQGIQIVAPTAKSPAAKAGLKPKDLIVKINQRSTKKMTVDQASSLTRGKAGTKVHLQIRRGNQTFNKVITRAPIKVATVMSNLDKNDKQIGEITITQFSEHTAKELKQQIQKLKRKGAKKLIIDVRNNPGGVMDQAIAASSMFMSNGRKIMTMDSRIDGKKSYYANKKYLNDYKFKLPTVVLVDKGTASAAEIFAAALKQSAGVKIIGEKTFGKGVVQTLSPLSSNSEMKITTAKWLTPNGSWINHKGLTPSIKVLYPDYLNIKNFTSQKIIKVNEKSSDVKVAQQILVALGQTVPVNGTLDEQTVQQLTTFQSQQQLPTTGQLDLATRQSLTKVLMDKAQKDDPMQRQALQSLKEQ</sequence>
<dbReference type="PANTHER" id="PTHR32060:SF30">
    <property type="entry name" value="CARBOXY-TERMINAL PROCESSING PROTEASE CTPA"/>
    <property type="match status" value="1"/>
</dbReference>
<evidence type="ECO:0000256" key="6">
    <source>
        <dbReference type="SAM" id="Phobius"/>
    </source>
</evidence>
<dbReference type="PANTHER" id="PTHR32060">
    <property type="entry name" value="TAIL-SPECIFIC PROTEASE"/>
    <property type="match status" value="1"/>
</dbReference>
<evidence type="ECO:0000256" key="5">
    <source>
        <dbReference type="RuleBase" id="RU004404"/>
    </source>
</evidence>
<dbReference type="InterPro" id="IPR004447">
    <property type="entry name" value="Peptidase_S41A"/>
</dbReference>
<name>A0ABY4PAT5_9LACO</name>
<dbReference type="InterPro" id="IPR002477">
    <property type="entry name" value="Peptidoglycan-bd-like"/>
</dbReference>
<evidence type="ECO:0000313" key="9">
    <source>
        <dbReference type="Proteomes" id="UP000831495"/>
    </source>
</evidence>
<reference evidence="8" key="1">
    <citation type="journal article" date="2022" name="Int. J. Syst. Evol. Microbiol.">
        <title>Apilactobacillus apisilvae sp. nov., Nicolia spurrieriana gen. nov. sp. nov., Bombilactobacillus folatiphilus sp. nov. and Bombilactobacillus thymidiniphilus sp. nov., four new lactic acid bacterial isolates from stingless bees Tetragonula carbonaria and Austroplebeia australis.</title>
        <authorList>
            <person name="Oliphant S.A."/>
            <person name="Watson-Haigh N.S."/>
            <person name="Sumby K.M."/>
            <person name="Gardner J."/>
            <person name="Groom S."/>
            <person name="Jiranek V."/>
        </authorList>
    </citation>
    <scope>NUCLEOTIDE SEQUENCE</scope>
    <source>
        <strain evidence="8">SG4_D2</strain>
    </source>
</reference>
<dbReference type="Gene3D" id="3.30.750.44">
    <property type="match status" value="1"/>
</dbReference>
<dbReference type="Pfam" id="PF03572">
    <property type="entry name" value="Peptidase_S41"/>
    <property type="match status" value="1"/>
</dbReference>
<dbReference type="EMBL" id="CP093366">
    <property type="protein sequence ID" value="UQS82787.1"/>
    <property type="molecule type" value="Genomic_DNA"/>
</dbReference>
<evidence type="ECO:0000259" key="7">
    <source>
        <dbReference type="PROSITE" id="PS50106"/>
    </source>
</evidence>
<feature type="domain" description="PDZ" evidence="7">
    <location>
        <begin position="99"/>
        <end position="159"/>
    </location>
</feature>
<dbReference type="Pfam" id="PF17820">
    <property type="entry name" value="PDZ_6"/>
    <property type="match status" value="1"/>
</dbReference>
<dbReference type="InterPro" id="IPR055210">
    <property type="entry name" value="CtpA/B_N"/>
</dbReference>
<dbReference type="InterPro" id="IPR036034">
    <property type="entry name" value="PDZ_sf"/>
</dbReference>
<dbReference type="SUPFAM" id="SSF47090">
    <property type="entry name" value="PGBD-like"/>
    <property type="match status" value="1"/>
</dbReference>
<accession>A0ABY4PAT5</accession>
<dbReference type="InterPro" id="IPR036365">
    <property type="entry name" value="PGBD-like_sf"/>
</dbReference>
<keyword evidence="6" id="KW-1133">Transmembrane helix</keyword>
<dbReference type="CDD" id="cd07560">
    <property type="entry name" value="Peptidase_S41_CPP"/>
    <property type="match status" value="1"/>
</dbReference>
<dbReference type="SUPFAM" id="SSF52096">
    <property type="entry name" value="ClpP/crotonase"/>
    <property type="match status" value="1"/>
</dbReference>
<evidence type="ECO:0000256" key="1">
    <source>
        <dbReference type="ARBA" id="ARBA00009179"/>
    </source>
</evidence>
<dbReference type="PROSITE" id="PS50106">
    <property type="entry name" value="PDZ"/>
    <property type="match status" value="1"/>
</dbReference>
<keyword evidence="3 5" id="KW-0378">Hydrolase</keyword>
<feature type="transmembrane region" description="Helical" evidence="6">
    <location>
        <begin position="7"/>
        <end position="30"/>
    </location>
</feature>
<dbReference type="NCBIfam" id="TIGR00225">
    <property type="entry name" value="prc"/>
    <property type="match status" value="1"/>
</dbReference>
<keyword evidence="6" id="KW-0812">Transmembrane</keyword>
<keyword evidence="6" id="KW-0472">Membrane</keyword>
<dbReference type="SUPFAM" id="SSF50156">
    <property type="entry name" value="PDZ domain-like"/>
    <property type="match status" value="1"/>
</dbReference>
<keyword evidence="4 5" id="KW-0720">Serine protease</keyword>
<evidence type="ECO:0000256" key="2">
    <source>
        <dbReference type="ARBA" id="ARBA00022670"/>
    </source>
</evidence>
<dbReference type="InterPro" id="IPR041489">
    <property type="entry name" value="PDZ_6"/>
</dbReference>
<keyword evidence="9" id="KW-1185">Reference proteome</keyword>
<dbReference type="Gene3D" id="3.90.226.10">
    <property type="entry name" value="2-enoyl-CoA Hydratase, Chain A, domain 1"/>
    <property type="match status" value="1"/>
</dbReference>
<evidence type="ECO:0000256" key="4">
    <source>
        <dbReference type="ARBA" id="ARBA00022825"/>
    </source>
</evidence>
<dbReference type="InterPro" id="IPR036366">
    <property type="entry name" value="PGBDSf"/>
</dbReference>